<evidence type="ECO:0000256" key="1">
    <source>
        <dbReference type="SAM" id="MobiDB-lite"/>
    </source>
</evidence>
<protein>
    <submittedName>
        <fullName evidence="2">OmpH family outer membrane protein</fullName>
    </submittedName>
</protein>
<proteinExistence type="predicted"/>
<feature type="region of interest" description="Disordered" evidence="1">
    <location>
        <begin position="30"/>
        <end position="52"/>
    </location>
</feature>
<dbReference type="WBParaSite" id="ASIM_0000323401-mRNA-1">
    <property type="protein sequence ID" value="ASIM_0000323401-mRNA-1"/>
    <property type="gene ID" value="ASIM_0000323401"/>
</dbReference>
<dbReference type="AlphaFoldDB" id="A0A0M3J6P4"/>
<organism evidence="2">
    <name type="scientific">Anisakis simplex</name>
    <name type="common">Herring worm</name>
    <dbReference type="NCBI Taxonomy" id="6269"/>
    <lineage>
        <taxon>Eukaryota</taxon>
        <taxon>Metazoa</taxon>
        <taxon>Ecdysozoa</taxon>
        <taxon>Nematoda</taxon>
        <taxon>Chromadorea</taxon>
        <taxon>Rhabditida</taxon>
        <taxon>Spirurina</taxon>
        <taxon>Ascaridomorpha</taxon>
        <taxon>Ascaridoidea</taxon>
        <taxon>Anisakidae</taxon>
        <taxon>Anisakis</taxon>
        <taxon>Anisakis simplex complex</taxon>
    </lineage>
</organism>
<sequence length="52" mass="5701">LVTDVTFWGDVIVTPLQAAYSDKVFEPMYEEDGKEKSAAATAEKSEAMDTQS</sequence>
<accession>A0A0M3J6P4</accession>
<name>A0A0M3J6P4_ANISI</name>
<reference evidence="2" key="1">
    <citation type="submission" date="2017-02" db="UniProtKB">
        <authorList>
            <consortium name="WormBaseParasite"/>
        </authorList>
    </citation>
    <scope>IDENTIFICATION</scope>
</reference>
<evidence type="ECO:0000313" key="2">
    <source>
        <dbReference type="WBParaSite" id="ASIM_0000323401-mRNA-1"/>
    </source>
</evidence>
<feature type="compositionally biased region" description="Basic and acidic residues" evidence="1">
    <location>
        <begin position="31"/>
        <end position="52"/>
    </location>
</feature>